<dbReference type="GO" id="GO:0005248">
    <property type="term" value="F:voltage-gated sodium channel activity"/>
    <property type="evidence" value="ECO:0007669"/>
    <property type="project" value="TreeGrafter"/>
</dbReference>
<feature type="region of interest" description="Disordered" evidence="5">
    <location>
        <begin position="1"/>
        <end position="21"/>
    </location>
</feature>
<accession>A0A7M4DQT7</accession>
<dbReference type="PRINTS" id="PR01433">
    <property type="entry name" value="POLYCYSTIN2"/>
</dbReference>
<dbReference type="SUPFAM" id="SSF81324">
    <property type="entry name" value="Voltage-gated potassium channels"/>
    <property type="match status" value="1"/>
</dbReference>
<dbReference type="InterPro" id="IPR043203">
    <property type="entry name" value="VGCC_Ca_Na"/>
</dbReference>
<dbReference type="AlphaFoldDB" id="A0A7M4DQT7"/>
<keyword evidence="3 6" id="KW-1133">Transmembrane helix</keyword>
<feature type="transmembrane region" description="Helical" evidence="6">
    <location>
        <begin position="102"/>
        <end position="125"/>
    </location>
</feature>
<protein>
    <submittedName>
        <fullName evidence="8">Ion transport protein</fullName>
    </submittedName>
</protein>
<comment type="caution">
    <text evidence="8">The sequence shown here is derived from an EMBL/GenBank/DDBJ whole genome shotgun (WGS) entry which is preliminary data.</text>
</comment>
<dbReference type="RefSeq" id="WP_156743129.1">
    <property type="nucleotide sequence ID" value="NZ_CACRYJ010000064.1"/>
</dbReference>
<feature type="transmembrane region" description="Helical" evidence="6">
    <location>
        <begin position="38"/>
        <end position="56"/>
    </location>
</feature>
<keyword evidence="4 6" id="KW-0472">Membrane</keyword>
<evidence type="ECO:0000256" key="3">
    <source>
        <dbReference type="ARBA" id="ARBA00022989"/>
    </source>
</evidence>
<dbReference type="Proteomes" id="UP000419743">
    <property type="component" value="Unassembled WGS sequence"/>
</dbReference>
<feature type="transmembrane region" description="Helical" evidence="6">
    <location>
        <begin position="218"/>
        <end position="241"/>
    </location>
</feature>
<dbReference type="Gene3D" id="1.10.287.70">
    <property type="match status" value="1"/>
</dbReference>
<evidence type="ECO:0000256" key="2">
    <source>
        <dbReference type="ARBA" id="ARBA00022692"/>
    </source>
</evidence>
<dbReference type="Pfam" id="PF00520">
    <property type="entry name" value="Ion_trans"/>
    <property type="match status" value="1"/>
</dbReference>
<evidence type="ECO:0000313" key="8">
    <source>
        <dbReference type="EMBL" id="VZO39831.1"/>
    </source>
</evidence>
<evidence type="ECO:0000256" key="5">
    <source>
        <dbReference type="SAM" id="MobiDB-lite"/>
    </source>
</evidence>
<dbReference type="PANTHER" id="PTHR10037">
    <property type="entry name" value="VOLTAGE-GATED CATION CHANNEL CALCIUM AND SODIUM"/>
    <property type="match status" value="1"/>
</dbReference>
<feature type="transmembrane region" description="Helical" evidence="6">
    <location>
        <begin position="146"/>
        <end position="176"/>
    </location>
</feature>
<keyword evidence="9" id="KW-1185">Reference proteome</keyword>
<dbReference type="PANTHER" id="PTHR10037:SF62">
    <property type="entry name" value="SODIUM CHANNEL PROTEIN 60E"/>
    <property type="match status" value="1"/>
</dbReference>
<comment type="subcellular location">
    <subcellularLocation>
        <location evidence="1">Membrane</location>
        <topology evidence="1">Multi-pass membrane protein</topology>
    </subcellularLocation>
</comment>
<evidence type="ECO:0000256" key="6">
    <source>
        <dbReference type="SAM" id="Phobius"/>
    </source>
</evidence>
<feature type="compositionally biased region" description="Basic and acidic residues" evidence="5">
    <location>
        <begin position="1"/>
        <end position="11"/>
    </location>
</feature>
<name>A0A7M4DQT7_9MICO</name>
<dbReference type="Gene3D" id="1.20.120.350">
    <property type="entry name" value="Voltage-gated potassium channels. Chain C"/>
    <property type="match status" value="1"/>
</dbReference>
<organism evidence="8 9">
    <name type="scientific">Occultella aeris</name>
    <dbReference type="NCBI Taxonomy" id="2761496"/>
    <lineage>
        <taxon>Bacteria</taxon>
        <taxon>Bacillati</taxon>
        <taxon>Actinomycetota</taxon>
        <taxon>Actinomycetes</taxon>
        <taxon>Micrococcales</taxon>
        <taxon>Ruaniaceae</taxon>
        <taxon>Occultella</taxon>
    </lineage>
</organism>
<dbReference type="GO" id="GO:0001518">
    <property type="term" value="C:voltage-gated sodium channel complex"/>
    <property type="evidence" value="ECO:0007669"/>
    <property type="project" value="TreeGrafter"/>
</dbReference>
<evidence type="ECO:0000256" key="4">
    <source>
        <dbReference type="ARBA" id="ARBA00023136"/>
    </source>
</evidence>
<evidence type="ECO:0000313" key="9">
    <source>
        <dbReference type="Proteomes" id="UP000419743"/>
    </source>
</evidence>
<feature type="domain" description="Ion transport" evidence="7">
    <location>
        <begin position="40"/>
        <end position="250"/>
    </location>
</feature>
<dbReference type="GO" id="GO:0005509">
    <property type="term" value="F:calcium ion binding"/>
    <property type="evidence" value="ECO:0007669"/>
    <property type="project" value="InterPro"/>
</dbReference>
<evidence type="ECO:0000259" key="7">
    <source>
        <dbReference type="Pfam" id="PF00520"/>
    </source>
</evidence>
<dbReference type="InterPro" id="IPR027359">
    <property type="entry name" value="Volt_channel_dom_sf"/>
</dbReference>
<sequence length="291" mass="31924">MTKTETLEERAPGAAGPPPPPRWYSRATLGSWVESERVQRFVIVLILINAATLGLETSDAVMAGHADLLHTLDQICLAFFVVELAVKLYAFRGSFFRSSWNVFDLLVVGVALIPGSGAFGVLRSLRVLRVLRLVSMVPQLRRVVEALVKAVPGILSIGALLILLFYVSAVMATMLFGDSFPTEFGSLSRSLFTLFQIMTLDNWSVISRAVLDVHPWSVAFFVPFVLLSAFTVLNLFIAVIVDAMQHIRADEPAATEGEVPAEPATTRALEGEIRGLRDQVAELTELVRNRS</sequence>
<dbReference type="InterPro" id="IPR005821">
    <property type="entry name" value="Ion_trans_dom"/>
</dbReference>
<reference evidence="8 9" key="1">
    <citation type="submission" date="2019-11" db="EMBL/GenBank/DDBJ databases">
        <authorList>
            <person name="Criscuolo A."/>
        </authorList>
    </citation>
    <scope>NUCLEOTIDE SEQUENCE [LARGE SCALE GENOMIC DNA]</scope>
    <source>
        <strain evidence="8">CIP111667</strain>
    </source>
</reference>
<keyword evidence="2 6" id="KW-0812">Transmembrane</keyword>
<gene>
    <name evidence="8" type="ORF">HALOF300_04528</name>
</gene>
<dbReference type="EMBL" id="CACRYJ010000064">
    <property type="protein sequence ID" value="VZO39831.1"/>
    <property type="molecule type" value="Genomic_DNA"/>
</dbReference>
<evidence type="ECO:0000256" key="1">
    <source>
        <dbReference type="ARBA" id="ARBA00004141"/>
    </source>
</evidence>
<dbReference type="InterPro" id="IPR003915">
    <property type="entry name" value="PKD_2"/>
</dbReference>
<proteinExistence type="predicted"/>